<dbReference type="EMBL" id="JAOPKB010000004">
    <property type="protein sequence ID" value="MCU4972844.1"/>
    <property type="molecule type" value="Genomic_DNA"/>
</dbReference>
<comment type="caution">
    <text evidence="2">The sequence shown here is derived from an EMBL/GenBank/DDBJ whole genome shotgun (WGS) entry which is preliminary data.</text>
</comment>
<organism evidence="2 3">
    <name type="scientific">Natronoglomus mannanivorans</name>
    <dbReference type="NCBI Taxonomy" id="2979990"/>
    <lineage>
        <taxon>Archaea</taxon>
        <taxon>Methanobacteriati</taxon>
        <taxon>Methanobacteriota</taxon>
        <taxon>Stenosarchaea group</taxon>
        <taxon>Halobacteria</taxon>
        <taxon>Halobacteriales</taxon>
        <taxon>Natrialbaceae</taxon>
        <taxon>Natronoglomus</taxon>
    </lineage>
</organism>
<evidence type="ECO:0000259" key="1">
    <source>
        <dbReference type="Pfam" id="PF12697"/>
    </source>
</evidence>
<evidence type="ECO:0000313" key="2">
    <source>
        <dbReference type="EMBL" id="MCU4972844.1"/>
    </source>
</evidence>
<dbReference type="PANTHER" id="PTHR43194">
    <property type="entry name" value="HYDROLASE ALPHA/BETA FOLD FAMILY"/>
    <property type="match status" value="1"/>
</dbReference>
<sequence>MIRRGTQSELDGVDVAGPSDAQPIVFVHGAMFTRTMWAPQRDALSDEFRVIVPDLPGHGSRSESQFRLEPALELLDEVVETEADGNAILVGLSLGGYVSTAYAGRYPEKVDGLVISGCCPNPVDTMELLTRANGALSRLATRSDRIERGVERLGKRWVENRDLPRDVEREITDAGFYPKQFGEAGAALAGWDFRAAFAAYPGPTLILNGERDLVLRRGEKHHAAAAQDCQIKIIAGVGHVCNLHRPTAYTDTVRTFARRAVAEYPRG</sequence>
<reference evidence="2 3" key="1">
    <citation type="submission" date="2022-09" db="EMBL/GenBank/DDBJ databases">
        <title>Enrichment on poylsaccharides allowed isolation of novel metabolic and taxonomic groups of Haloarchaea.</title>
        <authorList>
            <person name="Sorokin D.Y."/>
            <person name="Elcheninov A.G."/>
            <person name="Khizhniak T.V."/>
            <person name="Kolganova T.V."/>
            <person name="Kublanov I.V."/>
        </authorList>
    </citation>
    <scope>NUCLEOTIDE SEQUENCE [LARGE SCALE GENOMIC DNA]</scope>
    <source>
        <strain evidence="2 3">AArc-m2/3/4</strain>
    </source>
</reference>
<dbReference type="InterPro" id="IPR000073">
    <property type="entry name" value="AB_hydrolase_1"/>
</dbReference>
<protein>
    <submittedName>
        <fullName evidence="2">Alpha/beta hydrolase</fullName>
    </submittedName>
</protein>
<dbReference type="PRINTS" id="PR00111">
    <property type="entry name" value="ABHYDROLASE"/>
</dbReference>
<evidence type="ECO:0000313" key="3">
    <source>
        <dbReference type="Proteomes" id="UP001320972"/>
    </source>
</evidence>
<dbReference type="Gene3D" id="3.40.50.1820">
    <property type="entry name" value="alpha/beta hydrolase"/>
    <property type="match status" value="1"/>
</dbReference>
<dbReference type="GO" id="GO:0016787">
    <property type="term" value="F:hydrolase activity"/>
    <property type="evidence" value="ECO:0007669"/>
    <property type="project" value="UniProtKB-KW"/>
</dbReference>
<keyword evidence="3" id="KW-1185">Reference proteome</keyword>
<dbReference type="PANTHER" id="PTHR43194:SF5">
    <property type="entry name" value="PIMELOYL-[ACYL-CARRIER PROTEIN] METHYL ESTER ESTERASE"/>
    <property type="match status" value="1"/>
</dbReference>
<name>A0ABT2QD61_9EURY</name>
<dbReference type="InterPro" id="IPR050228">
    <property type="entry name" value="Carboxylesterase_BioH"/>
</dbReference>
<dbReference type="Pfam" id="PF12697">
    <property type="entry name" value="Abhydrolase_6"/>
    <property type="match status" value="1"/>
</dbReference>
<dbReference type="RefSeq" id="WP_338007598.1">
    <property type="nucleotide sequence ID" value="NZ_JAOPKB010000004.1"/>
</dbReference>
<dbReference type="Proteomes" id="UP001320972">
    <property type="component" value="Unassembled WGS sequence"/>
</dbReference>
<dbReference type="InterPro" id="IPR029058">
    <property type="entry name" value="AB_hydrolase_fold"/>
</dbReference>
<proteinExistence type="predicted"/>
<feature type="domain" description="AB hydrolase-1" evidence="1">
    <location>
        <begin position="24"/>
        <end position="249"/>
    </location>
</feature>
<keyword evidence="2" id="KW-0378">Hydrolase</keyword>
<dbReference type="SUPFAM" id="SSF53474">
    <property type="entry name" value="alpha/beta-Hydrolases"/>
    <property type="match status" value="1"/>
</dbReference>
<accession>A0ABT2QD61</accession>
<gene>
    <name evidence="2" type="ORF">OB955_08830</name>
</gene>